<evidence type="ECO:0000313" key="6">
    <source>
        <dbReference type="EMBL" id="MED6149146.1"/>
    </source>
</evidence>
<feature type="signal peptide" evidence="5">
    <location>
        <begin position="1"/>
        <end position="28"/>
    </location>
</feature>
<dbReference type="EMBL" id="JASCZI010091137">
    <property type="protein sequence ID" value="MED6149146.1"/>
    <property type="molecule type" value="Genomic_DNA"/>
</dbReference>
<dbReference type="PANTHER" id="PTHR46020:SF4">
    <property type="entry name" value="OS04G0650200 PROTEIN"/>
    <property type="match status" value="1"/>
</dbReference>
<comment type="similarity">
    <text evidence="1">Belongs to the 'GDSL' lipolytic enzyme family.</text>
</comment>
<sequence length="352" mass="38540">MKKQSSPSIIALVTTLLLVLVSNLPVEGARKTKRAVGSNGITKLFVFGDSYVDTGNFVHSPSFKPPYGMTFPGYPSGRFSDGHVLTDLIAEYLGIDSPIPSAARNLTNIQNGINFAHGGTGVFDTNIDGPNLTAQIDNFEQLIQQNLFTKRDLEVAYVLVNAGANDYTTHIKTNGIFDIPTFTSTLVNKLGDDLRRFASLGIGRVAVSLLQPVGCLPLITNIDFHLGCIGLLNRVSKNHNKLLNDVIQELNHERQWGQTFVPLNLYAGFISTIDMMMKKAHNENSSSTNAIENALKACCVTSIGHDCGDVNHYAVCDHPDVYFFWDDVHPSQAGWNAIFSLLKPAMVQLTQQ</sequence>
<evidence type="ECO:0008006" key="8">
    <source>
        <dbReference type="Google" id="ProtNLM"/>
    </source>
</evidence>
<keyword evidence="7" id="KW-1185">Reference proteome</keyword>
<protein>
    <recommendedName>
        <fullName evidence="8">GDSL esterase/lipase</fullName>
    </recommendedName>
</protein>
<evidence type="ECO:0000313" key="7">
    <source>
        <dbReference type="Proteomes" id="UP001341840"/>
    </source>
</evidence>
<dbReference type="Gene3D" id="3.40.50.1110">
    <property type="entry name" value="SGNH hydrolase"/>
    <property type="match status" value="1"/>
</dbReference>
<organism evidence="6 7">
    <name type="scientific">Stylosanthes scabra</name>
    <dbReference type="NCBI Taxonomy" id="79078"/>
    <lineage>
        <taxon>Eukaryota</taxon>
        <taxon>Viridiplantae</taxon>
        <taxon>Streptophyta</taxon>
        <taxon>Embryophyta</taxon>
        <taxon>Tracheophyta</taxon>
        <taxon>Spermatophyta</taxon>
        <taxon>Magnoliopsida</taxon>
        <taxon>eudicotyledons</taxon>
        <taxon>Gunneridae</taxon>
        <taxon>Pentapetalae</taxon>
        <taxon>rosids</taxon>
        <taxon>fabids</taxon>
        <taxon>Fabales</taxon>
        <taxon>Fabaceae</taxon>
        <taxon>Papilionoideae</taxon>
        <taxon>50 kb inversion clade</taxon>
        <taxon>dalbergioids sensu lato</taxon>
        <taxon>Dalbergieae</taxon>
        <taxon>Pterocarpus clade</taxon>
        <taxon>Stylosanthes</taxon>
    </lineage>
</organism>
<evidence type="ECO:0000256" key="3">
    <source>
        <dbReference type="ARBA" id="ARBA00022963"/>
    </source>
</evidence>
<dbReference type="PANTHER" id="PTHR46020">
    <property type="entry name" value="OSJNBB0059K02.9 PROTEIN"/>
    <property type="match status" value="1"/>
</dbReference>
<gene>
    <name evidence="6" type="ORF">PIB30_059658</name>
</gene>
<keyword evidence="3" id="KW-0442">Lipid degradation</keyword>
<name>A0ABU6TK29_9FABA</name>
<reference evidence="6 7" key="1">
    <citation type="journal article" date="2023" name="Plants (Basel)">
        <title>Bridging the Gap: Combining Genomics and Transcriptomics Approaches to Understand Stylosanthes scabra, an Orphan Legume from the Brazilian Caatinga.</title>
        <authorList>
            <person name="Ferreira-Neto J.R.C."/>
            <person name="da Silva M.D."/>
            <person name="Binneck E."/>
            <person name="de Melo N.F."/>
            <person name="da Silva R.H."/>
            <person name="de Melo A.L.T.M."/>
            <person name="Pandolfi V."/>
            <person name="Bustamante F.O."/>
            <person name="Brasileiro-Vidal A.C."/>
            <person name="Benko-Iseppon A.M."/>
        </authorList>
    </citation>
    <scope>NUCLEOTIDE SEQUENCE [LARGE SCALE GENOMIC DNA]</scope>
    <source>
        <tissue evidence="6">Leaves</tissue>
    </source>
</reference>
<keyword evidence="5" id="KW-0732">Signal</keyword>
<dbReference type="InterPro" id="IPR036514">
    <property type="entry name" value="SGNH_hydro_sf"/>
</dbReference>
<keyword evidence="2" id="KW-0378">Hydrolase</keyword>
<dbReference type="Proteomes" id="UP001341840">
    <property type="component" value="Unassembled WGS sequence"/>
</dbReference>
<feature type="chain" id="PRO_5046275998" description="GDSL esterase/lipase" evidence="5">
    <location>
        <begin position="29"/>
        <end position="352"/>
    </location>
</feature>
<keyword evidence="4" id="KW-0443">Lipid metabolism</keyword>
<evidence type="ECO:0000256" key="5">
    <source>
        <dbReference type="SAM" id="SignalP"/>
    </source>
</evidence>
<evidence type="ECO:0000256" key="2">
    <source>
        <dbReference type="ARBA" id="ARBA00022801"/>
    </source>
</evidence>
<evidence type="ECO:0000256" key="1">
    <source>
        <dbReference type="ARBA" id="ARBA00008668"/>
    </source>
</evidence>
<proteinExistence type="inferred from homology"/>
<comment type="caution">
    <text evidence="6">The sequence shown here is derived from an EMBL/GenBank/DDBJ whole genome shotgun (WGS) entry which is preliminary data.</text>
</comment>
<dbReference type="SUPFAM" id="SSF52266">
    <property type="entry name" value="SGNH hydrolase"/>
    <property type="match status" value="1"/>
</dbReference>
<evidence type="ECO:0000256" key="4">
    <source>
        <dbReference type="ARBA" id="ARBA00023098"/>
    </source>
</evidence>
<accession>A0ABU6TK29</accession>
<dbReference type="Pfam" id="PF00657">
    <property type="entry name" value="Lipase_GDSL"/>
    <property type="match status" value="1"/>
</dbReference>
<dbReference type="InterPro" id="IPR001087">
    <property type="entry name" value="GDSL"/>
</dbReference>